<dbReference type="STRING" id="329046.A0A1Y2B9L8"/>
<dbReference type="GO" id="GO:0003824">
    <property type="term" value="F:catalytic activity"/>
    <property type="evidence" value="ECO:0007669"/>
    <property type="project" value="UniProtKB-ARBA"/>
</dbReference>
<dbReference type="Gene3D" id="1.50.10.10">
    <property type="match status" value="1"/>
</dbReference>
<gene>
    <name evidence="2" type="ORF">BCR33DRAFT_723912</name>
</gene>
<evidence type="ECO:0000313" key="3">
    <source>
        <dbReference type="Proteomes" id="UP000193642"/>
    </source>
</evidence>
<accession>A0A1Y2B9L8</accession>
<dbReference type="PANTHER" id="PTHR42899">
    <property type="entry name" value="SPERMATOGENESIS-ASSOCIATED PROTEIN 20"/>
    <property type="match status" value="1"/>
</dbReference>
<feature type="domain" description="Spermatogenesis-associated protein 20-like TRX" evidence="1">
    <location>
        <begin position="2"/>
        <end position="151"/>
    </location>
</feature>
<dbReference type="InterPro" id="IPR024705">
    <property type="entry name" value="Ssp411"/>
</dbReference>
<dbReference type="PIRSF" id="PIRSF006402">
    <property type="entry name" value="UCP006402_thioredoxin"/>
    <property type="match status" value="1"/>
</dbReference>
<dbReference type="InterPro" id="IPR012341">
    <property type="entry name" value="6hp_glycosidase-like_sf"/>
</dbReference>
<dbReference type="SUPFAM" id="SSF48208">
    <property type="entry name" value="Six-hairpin glycosidases"/>
    <property type="match status" value="1"/>
</dbReference>
<dbReference type="InterPro" id="IPR008928">
    <property type="entry name" value="6-hairpin_glycosidase_sf"/>
</dbReference>
<keyword evidence="3" id="KW-1185">Reference proteome</keyword>
<dbReference type="InterPro" id="IPR036249">
    <property type="entry name" value="Thioredoxin-like_sf"/>
</dbReference>
<proteinExistence type="predicted"/>
<dbReference type="InterPro" id="IPR004879">
    <property type="entry name" value="Ssp411-like_TRX"/>
</dbReference>
<dbReference type="GO" id="GO:0005975">
    <property type="term" value="P:carbohydrate metabolic process"/>
    <property type="evidence" value="ECO:0007669"/>
    <property type="project" value="InterPro"/>
</dbReference>
<dbReference type="OrthoDB" id="1923667at2759"/>
<evidence type="ECO:0000259" key="1">
    <source>
        <dbReference type="Pfam" id="PF03190"/>
    </source>
</evidence>
<dbReference type="CDD" id="cd02955">
    <property type="entry name" value="SSP411"/>
    <property type="match status" value="1"/>
</dbReference>
<dbReference type="Proteomes" id="UP000193642">
    <property type="component" value="Unassembled WGS sequence"/>
</dbReference>
<dbReference type="Pfam" id="PF03190">
    <property type="entry name" value="Thioredox_DsbH"/>
    <property type="match status" value="1"/>
</dbReference>
<dbReference type="SUPFAM" id="SSF52833">
    <property type="entry name" value="Thioredoxin-like"/>
    <property type="match status" value="1"/>
</dbReference>
<organism evidence="2 3">
    <name type="scientific">Rhizoclosmatium globosum</name>
    <dbReference type="NCBI Taxonomy" id="329046"/>
    <lineage>
        <taxon>Eukaryota</taxon>
        <taxon>Fungi</taxon>
        <taxon>Fungi incertae sedis</taxon>
        <taxon>Chytridiomycota</taxon>
        <taxon>Chytridiomycota incertae sedis</taxon>
        <taxon>Chytridiomycetes</taxon>
        <taxon>Chytridiales</taxon>
        <taxon>Chytriomycetaceae</taxon>
        <taxon>Rhizoclosmatium</taxon>
    </lineage>
</organism>
<name>A0A1Y2B9L8_9FUNG</name>
<evidence type="ECO:0000313" key="2">
    <source>
        <dbReference type="EMBL" id="ORY31561.1"/>
    </source>
</evidence>
<dbReference type="EMBL" id="MCGO01000076">
    <property type="protein sequence ID" value="ORY31561.1"/>
    <property type="molecule type" value="Genomic_DNA"/>
</dbReference>
<comment type="caution">
    <text evidence="2">The sequence shown here is derived from an EMBL/GenBank/DDBJ whole genome shotgun (WGS) entry which is preliminary data.</text>
</comment>
<protein>
    <submittedName>
        <fullName evidence="2">DUF255-domain-containing protein</fullName>
    </submittedName>
</protein>
<dbReference type="Gene3D" id="3.40.30.10">
    <property type="entry name" value="Glutaredoxin"/>
    <property type="match status" value="1"/>
</dbReference>
<dbReference type="AlphaFoldDB" id="A0A1Y2B9L8"/>
<sequence length="716" mass="80551">MNQLRNEKSPYLLQHKDNPVDWYPWGPEAFRIAKELNKPILLSVGYSTCHWCHVMAHESFESKEIADVMNKYFVNVKVDREERPTALTGRGGWPMTVFLTPELKPFFGGTYFPPASSHGQPGFPDLVKFFGEKWIDEPEEILSSSNDDFEKLRQFTSSTTKSSSETSLDTIPPFSIPSKAFTILAKTFDSTYGGFGGAPKFPQPVILNFLLTYYHATKVSPSVLQKVTTEEGPVSPFELQHIAKKYGIHLQGVEMDKLRQAVAEGLKKRVDESEEALSMVEFTMHKIAKGGIHDHVGSGFHRYSVDRTWLVPHFEKMLYDQAQLLSIYADLAAITKDMYHEETCRDIIKYVERDLRDPRGAFYSAEDADSLPTADDKHTKEGAFAVWESSELDTLLGSDAALFKFHFGVNAGGNVMAQYDPHSELTNKNILMERKTIPETAAKFESDPFTTKLTLRLCLEKLWTARLQRPKPHRDDKIMVAWNGLMIAALAKTARVLQDENKTILGLAKGAASFIKKNMYNHETKVLTRVFDTNIPGYADDYAFLIDALLELYQTSHEVEWLKWAVDLQTTMNDLFWDEVSGGYFTEYDGAEPTPSSIAVKNLLRLEAILGSTSGAQYREKAEKTFLANMNLLQKSPRSIPQMVTGWITYTRGYTEIVIATYSDTTFNPLATVVQIPTNDSCESDSEGEGRVFLCEDGSCNAPVTSLDGLKAIFSA</sequence>
<reference evidence="2 3" key="1">
    <citation type="submission" date="2016-07" db="EMBL/GenBank/DDBJ databases">
        <title>Pervasive Adenine N6-methylation of Active Genes in Fungi.</title>
        <authorList>
            <consortium name="DOE Joint Genome Institute"/>
            <person name="Mondo S.J."/>
            <person name="Dannebaum R.O."/>
            <person name="Kuo R.C."/>
            <person name="Labutti K."/>
            <person name="Haridas S."/>
            <person name="Kuo A."/>
            <person name="Salamov A."/>
            <person name="Ahrendt S.R."/>
            <person name="Lipzen A."/>
            <person name="Sullivan W."/>
            <person name="Andreopoulos W.B."/>
            <person name="Clum A."/>
            <person name="Lindquist E."/>
            <person name="Daum C."/>
            <person name="Ramamoorthy G.K."/>
            <person name="Gryganskyi A."/>
            <person name="Culley D."/>
            <person name="Magnuson J.K."/>
            <person name="James T.Y."/>
            <person name="O'Malley M.A."/>
            <person name="Stajich J.E."/>
            <person name="Spatafora J.W."/>
            <person name="Visel A."/>
            <person name="Grigoriev I.V."/>
        </authorList>
    </citation>
    <scope>NUCLEOTIDE SEQUENCE [LARGE SCALE GENOMIC DNA]</scope>
    <source>
        <strain evidence="2 3">JEL800</strain>
    </source>
</reference>
<dbReference type="PANTHER" id="PTHR42899:SF1">
    <property type="entry name" value="SPERMATOGENESIS-ASSOCIATED PROTEIN 20"/>
    <property type="match status" value="1"/>
</dbReference>